<reference evidence="3" key="1">
    <citation type="journal article" date="2011" name="PLoS Genet.">
        <title>The genome sequence of the leaf-cutter ant Atta cephalotes reveals insights into its obligate symbiotic lifestyle.</title>
        <authorList>
            <person name="Suen G."/>
            <person name="Teiling C."/>
            <person name="Li L."/>
            <person name="Holt C."/>
            <person name="Abouheif E."/>
            <person name="Bornberg-Bauer E."/>
            <person name="Bouffard P."/>
            <person name="Caldera E.J."/>
            <person name="Cash E."/>
            <person name="Cavanaugh A."/>
            <person name="Denas O."/>
            <person name="Elhaik E."/>
            <person name="Fave M.J."/>
            <person name="Gadau J."/>
            <person name="Gibson J.D."/>
            <person name="Graur D."/>
            <person name="Grubbs K.J."/>
            <person name="Hagen D.E."/>
            <person name="Harkins T.T."/>
            <person name="Helmkampf M."/>
            <person name="Hu H."/>
            <person name="Johnson B.R."/>
            <person name="Kim J."/>
            <person name="Marsh S.E."/>
            <person name="Moeller J.A."/>
            <person name="Munoz-Torres M.C."/>
            <person name="Murphy M.C."/>
            <person name="Naughton M.C."/>
            <person name="Nigam S."/>
            <person name="Overson R."/>
            <person name="Rajakumar R."/>
            <person name="Reese J.T."/>
            <person name="Scott J.J."/>
            <person name="Smith C.R."/>
            <person name="Tao S."/>
            <person name="Tsutsui N.D."/>
            <person name="Viljakainen L."/>
            <person name="Wissler L."/>
            <person name="Yandell M.D."/>
            <person name="Zimmer F."/>
            <person name="Taylor J."/>
            <person name="Slater S.C."/>
            <person name="Clifton S.W."/>
            <person name="Warren W.C."/>
            <person name="Elsik C.G."/>
            <person name="Smith C.D."/>
            <person name="Weinstock G.M."/>
            <person name="Gerardo N.M."/>
            <person name="Currie C.R."/>
        </authorList>
    </citation>
    <scope>NUCLEOTIDE SEQUENCE [LARGE SCALE GENOMIC DNA]</scope>
</reference>
<evidence type="ECO:0000256" key="1">
    <source>
        <dbReference type="SAM" id="MobiDB-lite"/>
    </source>
</evidence>
<dbReference type="KEGG" id="acep:105621849"/>
<proteinExistence type="predicted"/>
<evidence type="ECO:0000313" key="3">
    <source>
        <dbReference type="Proteomes" id="UP000005205"/>
    </source>
</evidence>
<gene>
    <name evidence="2" type="primary">105621849</name>
</gene>
<feature type="region of interest" description="Disordered" evidence="1">
    <location>
        <begin position="202"/>
        <end position="280"/>
    </location>
</feature>
<dbReference type="EnsemblMetazoa" id="XM_012203288.1">
    <property type="protein sequence ID" value="XP_012058678.1"/>
    <property type="gene ID" value="LOC105621849"/>
</dbReference>
<feature type="compositionally biased region" description="Basic and acidic residues" evidence="1">
    <location>
        <begin position="223"/>
        <end position="238"/>
    </location>
</feature>
<protein>
    <submittedName>
        <fullName evidence="2">Uncharacterized protein</fullName>
    </submittedName>
</protein>
<organism evidence="2 3">
    <name type="scientific">Atta cephalotes</name>
    <name type="common">Leafcutter ant</name>
    <dbReference type="NCBI Taxonomy" id="12957"/>
    <lineage>
        <taxon>Eukaryota</taxon>
        <taxon>Metazoa</taxon>
        <taxon>Ecdysozoa</taxon>
        <taxon>Arthropoda</taxon>
        <taxon>Hexapoda</taxon>
        <taxon>Insecta</taxon>
        <taxon>Pterygota</taxon>
        <taxon>Neoptera</taxon>
        <taxon>Endopterygota</taxon>
        <taxon>Hymenoptera</taxon>
        <taxon>Apocrita</taxon>
        <taxon>Aculeata</taxon>
        <taxon>Formicoidea</taxon>
        <taxon>Formicidae</taxon>
        <taxon>Myrmicinae</taxon>
        <taxon>Atta</taxon>
    </lineage>
</organism>
<dbReference type="EMBL" id="ADTU01020381">
    <property type="status" value="NOT_ANNOTATED_CDS"/>
    <property type="molecule type" value="Genomic_DNA"/>
</dbReference>
<reference evidence="2" key="2">
    <citation type="submission" date="2016-04" db="UniProtKB">
        <authorList>
            <consortium name="EnsemblMetazoa"/>
        </authorList>
    </citation>
    <scope>IDENTIFICATION</scope>
</reference>
<dbReference type="Proteomes" id="UP000005205">
    <property type="component" value="Unassembled WGS sequence"/>
</dbReference>
<sequence>MVNPIIICPDVASKRPYPRRVWPDLSFRGHIWAEVNLIYHIRVSGQTPEMPPATPRPSGVIKCTPESPHPKTRLPMVAELSHRHPGLPEITPERTSLPPRPTDVTTLTLKSQGVAGLIPVMPLPITRPSGVAGLTSEEPLPPPSPPGMVGLTIERQPPVPMPMGVAEYTSMPPEENTQKANPITQAIGSGRTYSRGVAGFIPRHPGIAEHTSKRTPQPPRTRRCLDLPPDHEGGRLTERPGPVPRPTRVVEFIPEKKPPTPSPPEVAGINPERSLPFPDP</sequence>
<dbReference type="InParanoid" id="A0A158NMC0"/>
<evidence type="ECO:0000313" key="2">
    <source>
        <dbReference type="EnsemblMetazoa" id="XP_012058678.1"/>
    </source>
</evidence>
<dbReference type="AlphaFoldDB" id="A0A158NMC0"/>
<keyword evidence="3" id="KW-1185">Reference proteome</keyword>
<accession>A0A158NMC0</accession>
<name>A0A158NMC0_ATTCE</name>